<gene>
    <name evidence="1" type="ORF">CGOC_LOCUS3144</name>
</gene>
<dbReference type="AlphaFoldDB" id="A0A3P6RG39"/>
<dbReference type="Proteomes" id="UP000271889">
    <property type="component" value="Unassembled WGS sequence"/>
</dbReference>
<evidence type="ECO:0000313" key="2">
    <source>
        <dbReference type="Proteomes" id="UP000271889"/>
    </source>
</evidence>
<accession>A0A3P6RG39</accession>
<sequence length="347" mass="38489">MVSKLDTVVSLGIALACAAALIVGSIQFKNGLTDVNSNIEALDTLPYNPSYVIEENAQTHSGNEIKTAWKEAGEEFSNPTIAQMSFQTSMQPHDPGILADLVVVGTYMGRSIYRYRGLISDVRIDKILKPLADTSKLAIREGKKEPSTYKIPPLNLQVGNVIKIYTELALRATHSGNKEIATCPIVSSPYTESSYFPPLRPNRQYLFCLSYAPKSNATSADTARFRIVPSLYERIPISNAKTFEPNIFCANLPTRGTAKSGTAKPFGVDSPDVPNEEFNRRYQKAYEKIPKFTYHEAANIDFFVDSPRTEQPYRGTATKIFQKYLCSALIKQNSSTEKIKNCSQKAS</sequence>
<protein>
    <submittedName>
        <fullName evidence="1">Uncharacterized protein</fullName>
    </submittedName>
</protein>
<dbReference type="PROSITE" id="PS51257">
    <property type="entry name" value="PROKAR_LIPOPROTEIN"/>
    <property type="match status" value="1"/>
</dbReference>
<name>A0A3P6RG39_CYLGO</name>
<keyword evidence="2" id="KW-1185">Reference proteome</keyword>
<reference evidence="1 2" key="1">
    <citation type="submission" date="2018-11" db="EMBL/GenBank/DDBJ databases">
        <authorList>
            <consortium name="Pathogen Informatics"/>
        </authorList>
    </citation>
    <scope>NUCLEOTIDE SEQUENCE [LARGE SCALE GENOMIC DNA]</scope>
</reference>
<organism evidence="1 2">
    <name type="scientific">Cylicostephanus goldi</name>
    <name type="common">Nematode worm</name>
    <dbReference type="NCBI Taxonomy" id="71465"/>
    <lineage>
        <taxon>Eukaryota</taxon>
        <taxon>Metazoa</taxon>
        <taxon>Ecdysozoa</taxon>
        <taxon>Nematoda</taxon>
        <taxon>Chromadorea</taxon>
        <taxon>Rhabditida</taxon>
        <taxon>Rhabditina</taxon>
        <taxon>Rhabditomorpha</taxon>
        <taxon>Strongyloidea</taxon>
        <taxon>Strongylidae</taxon>
        <taxon>Cylicostephanus</taxon>
    </lineage>
</organism>
<dbReference type="EMBL" id="UYRV01007724">
    <property type="protein sequence ID" value="VDK54903.1"/>
    <property type="molecule type" value="Genomic_DNA"/>
</dbReference>
<evidence type="ECO:0000313" key="1">
    <source>
        <dbReference type="EMBL" id="VDK54903.1"/>
    </source>
</evidence>
<proteinExistence type="predicted"/>